<feature type="compositionally biased region" description="Polar residues" evidence="1">
    <location>
        <begin position="72"/>
        <end position="89"/>
    </location>
</feature>
<feature type="region of interest" description="Disordered" evidence="1">
    <location>
        <begin position="72"/>
        <end position="91"/>
    </location>
</feature>
<evidence type="ECO:0000256" key="1">
    <source>
        <dbReference type="SAM" id="MobiDB-lite"/>
    </source>
</evidence>
<comment type="caution">
    <text evidence="2">The sequence shown here is derived from an EMBL/GenBank/DDBJ whole genome shotgun (WGS) entry which is preliminary data.</text>
</comment>
<reference evidence="2" key="1">
    <citation type="journal article" date="2020" name="Cell">
        <title>Large-Scale Comparative Analyses of Tick Genomes Elucidate Their Genetic Diversity and Vector Capacities.</title>
        <authorList>
            <consortium name="Tick Genome and Microbiome Consortium (TIGMIC)"/>
            <person name="Jia N."/>
            <person name="Wang J."/>
            <person name="Shi W."/>
            <person name="Du L."/>
            <person name="Sun Y."/>
            <person name="Zhan W."/>
            <person name="Jiang J.F."/>
            <person name="Wang Q."/>
            <person name="Zhang B."/>
            <person name="Ji P."/>
            <person name="Bell-Sakyi L."/>
            <person name="Cui X.M."/>
            <person name="Yuan T.T."/>
            <person name="Jiang B.G."/>
            <person name="Yang W.F."/>
            <person name="Lam T.T."/>
            <person name="Chang Q.C."/>
            <person name="Ding S.J."/>
            <person name="Wang X.J."/>
            <person name="Zhu J.G."/>
            <person name="Ruan X.D."/>
            <person name="Zhao L."/>
            <person name="Wei J.T."/>
            <person name="Ye R.Z."/>
            <person name="Que T.C."/>
            <person name="Du C.H."/>
            <person name="Zhou Y.H."/>
            <person name="Cheng J.X."/>
            <person name="Dai P.F."/>
            <person name="Guo W.B."/>
            <person name="Han X.H."/>
            <person name="Huang E.J."/>
            <person name="Li L.F."/>
            <person name="Wei W."/>
            <person name="Gao Y.C."/>
            <person name="Liu J.Z."/>
            <person name="Shao H.Z."/>
            <person name="Wang X."/>
            <person name="Wang C.C."/>
            <person name="Yang T.C."/>
            <person name="Huo Q.B."/>
            <person name="Li W."/>
            <person name="Chen H.Y."/>
            <person name="Chen S.E."/>
            <person name="Zhou L.G."/>
            <person name="Ni X.B."/>
            <person name="Tian J.H."/>
            <person name="Sheng Y."/>
            <person name="Liu T."/>
            <person name="Pan Y.S."/>
            <person name="Xia L.Y."/>
            <person name="Li J."/>
            <person name="Zhao F."/>
            <person name="Cao W.C."/>
        </authorList>
    </citation>
    <scope>NUCLEOTIDE SEQUENCE</scope>
    <source>
        <strain evidence="2">Rmic-2018</strain>
    </source>
</reference>
<dbReference type="EMBL" id="JABSTU010000001">
    <property type="protein sequence ID" value="KAH8041394.1"/>
    <property type="molecule type" value="Genomic_DNA"/>
</dbReference>
<evidence type="ECO:0000313" key="2">
    <source>
        <dbReference type="EMBL" id="KAH8041394.1"/>
    </source>
</evidence>
<feature type="region of interest" description="Disordered" evidence="1">
    <location>
        <begin position="102"/>
        <end position="137"/>
    </location>
</feature>
<dbReference type="AlphaFoldDB" id="A0A9J6F3M3"/>
<feature type="compositionally biased region" description="Polar residues" evidence="1">
    <location>
        <begin position="111"/>
        <end position="124"/>
    </location>
</feature>
<proteinExistence type="predicted"/>
<name>A0A9J6F3M3_RHIMP</name>
<dbReference type="VEuPathDB" id="VectorBase:LOC119164595"/>
<sequence>MSGEDEVRVWLTIPSSAILEPLMNSSTAAALGCRSSKKKTVHFALPGRVIRPLQWRDDVIWARVEPVKGRRYSTSTGHLFQPPSSEASPTTVITAECTTTTTATRVHRRSASNCSSVDSNYANTSSQEDNQSSSSADSVPVSMCLFF</sequence>
<accession>A0A9J6F3M3</accession>
<gene>
    <name evidence="2" type="ORF">HPB51_014675</name>
</gene>
<organism evidence="2 3">
    <name type="scientific">Rhipicephalus microplus</name>
    <name type="common">Cattle tick</name>
    <name type="synonym">Boophilus microplus</name>
    <dbReference type="NCBI Taxonomy" id="6941"/>
    <lineage>
        <taxon>Eukaryota</taxon>
        <taxon>Metazoa</taxon>
        <taxon>Ecdysozoa</taxon>
        <taxon>Arthropoda</taxon>
        <taxon>Chelicerata</taxon>
        <taxon>Arachnida</taxon>
        <taxon>Acari</taxon>
        <taxon>Parasitiformes</taxon>
        <taxon>Ixodida</taxon>
        <taxon>Ixodoidea</taxon>
        <taxon>Ixodidae</taxon>
        <taxon>Rhipicephalinae</taxon>
        <taxon>Rhipicephalus</taxon>
        <taxon>Boophilus</taxon>
    </lineage>
</organism>
<evidence type="ECO:0000313" key="3">
    <source>
        <dbReference type="Proteomes" id="UP000821866"/>
    </source>
</evidence>
<keyword evidence="3" id="KW-1185">Reference proteome</keyword>
<feature type="compositionally biased region" description="Low complexity" evidence="1">
    <location>
        <begin position="125"/>
        <end position="137"/>
    </location>
</feature>
<protein>
    <submittedName>
        <fullName evidence="2">Uncharacterized protein</fullName>
    </submittedName>
</protein>
<reference evidence="2" key="2">
    <citation type="submission" date="2021-09" db="EMBL/GenBank/DDBJ databases">
        <authorList>
            <person name="Jia N."/>
            <person name="Wang J."/>
            <person name="Shi W."/>
            <person name="Du L."/>
            <person name="Sun Y."/>
            <person name="Zhan W."/>
            <person name="Jiang J."/>
            <person name="Wang Q."/>
            <person name="Zhang B."/>
            <person name="Ji P."/>
            <person name="Sakyi L.B."/>
            <person name="Cui X."/>
            <person name="Yuan T."/>
            <person name="Jiang B."/>
            <person name="Yang W."/>
            <person name="Lam T.T.-Y."/>
            <person name="Chang Q."/>
            <person name="Ding S."/>
            <person name="Wang X."/>
            <person name="Zhu J."/>
            <person name="Ruan X."/>
            <person name="Zhao L."/>
            <person name="Wei J."/>
            <person name="Que T."/>
            <person name="Du C."/>
            <person name="Cheng J."/>
            <person name="Dai P."/>
            <person name="Han X."/>
            <person name="Huang E."/>
            <person name="Gao Y."/>
            <person name="Liu J."/>
            <person name="Shao H."/>
            <person name="Ye R."/>
            <person name="Li L."/>
            <person name="Wei W."/>
            <person name="Wang X."/>
            <person name="Wang C."/>
            <person name="Huo Q."/>
            <person name="Li W."/>
            <person name="Guo W."/>
            <person name="Chen H."/>
            <person name="Chen S."/>
            <person name="Zhou L."/>
            <person name="Zhou L."/>
            <person name="Ni X."/>
            <person name="Tian J."/>
            <person name="Zhou Y."/>
            <person name="Sheng Y."/>
            <person name="Liu T."/>
            <person name="Pan Y."/>
            <person name="Xia L."/>
            <person name="Li J."/>
            <person name="Zhao F."/>
            <person name="Cao W."/>
        </authorList>
    </citation>
    <scope>NUCLEOTIDE SEQUENCE</scope>
    <source>
        <strain evidence="2">Rmic-2018</strain>
        <tissue evidence="2">Larvae</tissue>
    </source>
</reference>
<dbReference type="Proteomes" id="UP000821866">
    <property type="component" value="Chromosome 1"/>
</dbReference>